<accession>T1C345</accession>
<feature type="transmembrane region" description="Helical" evidence="1">
    <location>
        <begin position="21"/>
        <end position="45"/>
    </location>
</feature>
<keyword evidence="1" id="KW-0812">Transmembrane</keyword>
<keyword evidence="1" id="KW-1133">Transmembrane helix</keyword>
<evidence type="ECO:0000313" key="2">
    <source>
        <dbReference type="EMBL" id="EQD79891.1"/>
    </source>
</evidence>
<proteinExistence type="predicted"/>
<reference evidence="2" key="2">
    <citation type="journal article" date="2014" name="ISME J.">
        <title>Microbial stratification in low pH oxic and suboxic macroscopic growths along an acid mine drainage.</title>
        <authorList>
            <person name="Mendez-Garcia C."/>
            <person name="Mesa V."/>
            <person name="Sprenger R.R."/>
            <person name="Richter M."/>
            <person name="Diez M.S."/>
            <person name="Solano J."/>
            <person name="Bargiela R."/>
            <person name="Golyshina O.V."/>
            <person name="Manteca A."/>
            <person name="Ramos J.L."/>
            <person name="Gallego J.R."/>
            <person name="Llorente I."/>
            <person name="Martins Dos Santos V.A."/>
            <person name="Jensen O.N."/>
            <person name="Pelaez A.I."/>
            <person name="Sanchez J."/>
            <person name="Ferrer M."/>
        </authorList>
    </citation>
    <scope>NUCLEOTIDE SEQUENCE</scope>
</reference>
<reference evidence="2" key="1">
    <citation type="submission" date="2013-08" db="EMBL/GenBank/DDBJ databases">
        <authorList>
            <person name="Mendez C."/>
            <person name="Richter M."/>
            <person name="Ferrer M."/>
            <person name="Sanchez J."/>
        </authorList>
    </citation>
    <scope>NUCLEOTIDE SEQUENCE</scope>
</reference>
<name>T1C345_9ZZZZ</name>
<dbReference type="AlphaFoldDB" id="T1C345"/>
<comment type="caution">
    <text evidence="2">The sequence shown here is derived from an EMBL/GenBank/DDBJ whole genome shotgun (WGS) entry which is preliminary data.</text>
</comment>
<evidence type="ECO:0000256" key="1">
    <source>
        <dbReference type="SAM" id="Phobius"/>
    </source>
</evidence>
<dbReference type="EMBL" id="AUZX01001115">
    <property type="protein sequence ID" value="EQD79891.1"/>
    <property type="molecule type" value="Genomic_DNA"/>
</dbReference>
<evidence type="ECO:0008006" key="3">
    <source>
        <dbReference type="Google" id="ProtNLM"/>
    </source>
</evidence>
<keyword evidence="1" id="KW-0472">Membrane</keyword>
<feature type="non-terminal residue" evidence="2">
    <location>
        <position position="73"/>
    </location>
</feature>
<sequence length="73" mass="8211">MKSIWRVLRKELRETLRDRRSLFTTLIIGPLLMPALIGTVIFMAIRHSGAASTGPITLTVAHAERAPRLLDFL</sequence>
<protein>
    <recommendedName>
        <fullName evidence="3">ABC transporter permease</fullName>
    </recommendedName>
</protein>
<organism evidence="2">
    <name type="scientific">mine drainage metagenome</name>
    <dbReference type="NCBI Taxonomy" id="410659"/>
    <lineage>
        <taxon>unclassified sequences</taxon>
        <taxon>metagenomes</taxon>
        <taxon>ecological metagenomes</taxon>
    </lineage>
</organism>
<gene>
    <name evidence="2" type="ORF">B1A_01463</name>
</gene>